<evidence type="ECO:0000256" key="5">
    <source>
        <dbReference type="ARBA" id="ARBA00023180"/>
    </source>
</evidence>
<feature type="transmembrane region" description="Helical" evidence="8">
    <location>
        <begin position="164"/>
        <end position="190"/>
    </location>
</feature>
<dbReference type="PANTHER" id="PTHR24246">
    <property type="entry name" value="OLFACTORY RECEPTOR AND ADENOSINE RECEPTOR"/>
    <property type="match status" value="1"/>
</dbReference>
<dbReference type="OMA" id="CCAINEH"/>
<sequence>MTETVVIAIELRLPFSKLEKTQRKDHHHGDAHINRSVDFCNRILGTSDTYFTSQRCIAETHIRGIEAQASPPASKALSREPRVRKPDSELCEPATMPLRPDQKRVLCILHINMLMTERLFAVGWPIHHRIAPEMPDYVISVGIWLAAVLISTASYLVYNHTDFQHLSFVILISCIAVPTLVAMLLFACILASSNRRNRTMALNNDFSLSVLIAIMLGAFTVTCLPLHCVNYLSYFCKDCGLTEPYYVIMMSLRSLQYSCGVFTPAVALFGVTELRRNMSWCCFTCCAVDEDSNNDLYHMEVPGMLRAAPGSQCMLTRVTPAVSTENIQLSFHEQKVETK</sequence>
<keyword evidence="8" id="KW-0472">Membrane</keyword>
<dbReference type="Proteomes" id="UP000001593">
    <property type="component" value="Unassembled WGS sequence"/>
</dbReference>
<proteinExistence type="predicted"/>
<dbReference type="AlphaFoldDB" id="A7SAW6"/>
<evidence type="ECO:0000256" key="7">
    <source>
        <dbReference type="SAM" id="MobiDB-lite"/>
    </source>
</evidence>
<feature type="transmembrane region" description="Helical" evidence="8">
    <location>
        <begin position="254"/>
        <end position="271"/>
    </location>
</feature>
<keyword evidence="2" id="KW-1003">Cell membrane</keyword>
<comment type="subcellular location">
    <subcellularLocation>
        <location evidence="1">Cell membrane</location>
        <topology evidence="1">Multi-pass membrane protein</topology>
    </subcellularLocation>
</comment>
<evidence type="ECO:0000256" key="4">
    <source>
        <dbReference type="ARBA" id="ARBA00023170"/>
    </source>
</evidence>
<evidence type="ECO:0008006" key="11">
    <source>
        <dbReference type="Google" id="ProtNLM"/>
    </source>
</evidence>
<gene>
    <name evidence="9" type="ORF">NEMVEDRAFT_v1g209435</name>
</gene>
<dbReference type="HOGENOM" id="CLU_819650_0_0_1"/>
<dbReference type="InParanoid" id="A7SAW6"/>
<evidence type="ECO:0000313" key="9">
    <source>
        <dbReference type="EMBL" id="EDO39152.1"/>
    </source>
</evidence>
<keyword evidence="10" id="KW-1185">Reference proteome</keyword>
<dbReference type="Gene3D" id="1.20.1070.10">
    <property type="entry name" value="Rhodopsin 7-helix transmembrane proteins"/>
    <property type="match status" value="1"/>
</dbReference>
<keyword evidence="4" id="KW-0675">Receptor</keyword>
<dbReference type="SUPFAM" id="SSF81321">
    <property type="entry name" value="Family A G protein-coupled receptor-like"/>
    <property type="match status" value="1"/>
</dbReference>
<evidence type="ECO:0000313" key="10">
    <source>
        <dbReference type="Proteomes" id="UP000001593"/>
    </source>
</evidence>
<feature type="transmembrane region" description="Helical" evidence="8">
    <location>
        <begin position="137"/>
        <end position="158"/>
    </location>
</feature>
<feature type="compositionally biased region" description="Basic and acidic residues" evidence="7">
    <location>
        <begin position="77"/>
        <end position="88"/>
    </location>
</feature>
<reference evidence="9 10" key="1">
    <citation type="journal article" date="2007" name="Science">
        <title>Sea anemone genome reveals ancestral eumetazoan gene repertoire and genomic organization.</title>
        <authorList>
            <person name="Putnam N.H."/>
            <person name="Srivastava M."/>
            <person name="Hellsten U."/>
            <person name="Dirks B."/>
            <person name="Chapman J."/>
            <person name="Salamov A."/>
            <person name="Terry A."/>
            <person name="Shapiro H."/>
            <person name="Lindquist E."/>
            <person name="Kapitonov V.V."/>
            <person name="Jurka J."/>
            <person name="Genikhovich G."/>
            <person name="Grigoriev I.V."/>
            <person name="Lucas S.M."/>
            <person name="Steele R.E."/>
            <person name="Finnerty J.R."/>
            <person name="Technau U."/>
            <person name="Martindale M.Q."/>
            <person name="Rokhsar D.S."/>
        </authorList>
    </citation>
    <scope>NUCLEOTIDE SEQUENCE [LARGE SCALE GENOMIC DNA]</scope>
    <source>
        <strain evidence="10">CH2 X CH6</strain>
    </source>
</reference>
<evidence type="ECO:0000256" key="1">
    <source>
        <dbReference type="ARBA" id="ARBA00004651"/>
    </source>
</evidence>
<evidence type="ECO:0000256" key="3">
    <source>
        <dbReference type="ARBA" id="ARBA00023040"/>
    </source>
</evidence>
<keyword evidence="8" id="KW-1133">Transmembrane helix</keyword>
<keyword evidence="8" id="KW-0812">Transmembrane</keyword>
<organism evidence="9 10">
    <name type="scientific">Nematostella vectensis</name>
    <name type="common">Starlet sea anemone</name>
    <dbReference type="NCBI Taxonomy" id="45351"/>
    <lineage>
        <taxon>Eukaryota</taxon>
        <taxon>Metazoa</taxon>
        <taxon>Cnidaria</taxon>
        <taxon>Anthozoa</taxon>
        <taxon>Hexacorallia</taxon>
        <taxon>Actiniaria</taxon>
        <taxon>Edwardsiidae</taxon>
        <taxon>Nematostella</taxon>
    </lineage>
</organism>
<evidence type="ECO:0000256" key="6">
    <source>
        <dbReference type="ARBA" id="ARBA00023224"/>
    </source>
</evidence>
<evidence type="ECO:0000256" key="8">
    <source>
        <dbReference type="SAM" id="Phobius"/>
    </source>
</evidence>
<dbReference type="PhylomeDB" id="A7SAW6"/>
<keyword evidence="3" id="KW-0297">G-protein coupled receptor</keyword>
<dbReference type="GO" id="GO:0001609">
    <property type="term" value="F:G protein-coupled adenosine receptor activity"/>
    <property type="evidence" value="ECO:0000318"/>
    <property type="project" value="GO_Central"/>
</dbReference>
<protein>
    <recommendedName>
        <fullName evidence="11">G-protein coupled receptors family 1 profile domain-containing protein</fullName>
    </recommendedName>
</protein>
<keyword evidence="5" id="KW-0325">Glycoprotein</keyword>
<dbReference type="EMBL" id="DS469612">
    <property type="protein sequence ID" value="EDO39152.1"/>
    <property type="molecule type" value="Genomic_DNA"/>
</dbReference>
<feature type="transmembrane region" description="Helical" evidence="8">
    <location>
        <begin position="210"/>
        <end position="234"/>
    </location>
</feature>
<dbReference type="GO" id="GO:0005886">
    <property type="term" value="C:plasma membrane"/>
    <property type="evidence" value="ECO:0000318"/>
    <property type="project" value="GO_Central"/>
</dbReference>
<feature type="region of interest" description="Disordered" evidence="7">
    <location>
        <begin position="69"/>
        <end position="94"/>
    </location>
</feature>
<dbReference type="GO" id="GO:0007186">
    <property type="term" value="P:G protein-coupled receptor signaling pathway"/>
    <property type="evidence" value="ECO:0000318"/>
    <property type="project" value="GO_Central"/>
</dbReference>
<dbReference type="PANTHER" id="PTHR24246:SF27">
    <property type="entry name" value="ADENOSINE RECEPTOR, ISOFORM A"/>
    <property type="match status" value="1"/>
</dbReference>
<accession>A7SAW6</accession>
<keyword evidence="6" id="KW-0807">Transducer</keyword>
<evidence type="ECO:0000256" key="2">
    <source>
        <dbReference type="ARBA" id="ARBA00022475"/>
    </source>
</evidence>
<name>A7SAW6_NEMVE</name>